<evidence type="ECO:0000313" key="1">
    <source>
        <dbReference type="EMBL" id="KAH7962059.1"/>
    </source>
</evidence>
<evidence type="ECO:0000313" key="2">
    <source>
        <dbReference type="Proteomes" id="UP000821837"/>
    </source>
</evidence>
<comment type="caution">
    <text evidence="1">The sequence shown here is derived from an EMBL/GenBank/DDBJ whole genome shotgun (WGS) entry which is preliminary data.</text>
</comment>
<proteinExistence type="predicted"/>
<name>A0A9D4Q074_RHISA</name>
<accession>A0A9D4Q074</accession>
<dbReference type="Proteomes" id="UP000821837">
    <property type="component" value="Chromosome 3"/>
</dbReference>
<organism evidence="1 2">
    <name type="scientific">Rhipicephalus sanguineus</name>
    <name type="common">Brown dog tick</name>
    <name type="synonym">Ixodes sanguineus</name>
    <dbReference type="NCBI Taxonomy" id="34632"/>
    <lineage>
        <taxon>Eukaryota</taxon>
        <taxon>Metazoa</taxon>
        <taxon>Ecdysozoa</taxon>
        <taxon>Arthropoda</taxon>
        <taxon>Chelicerata</taxon>
        <taxon>Arachnida</taxon>
        <taxon>Acari</taxon>
        <taxon>Parasitiformes</taxon>
        <taxon>Ixodida</taxon>
        <taxon>Ixodoidea</taxon>
        <taxon>Ixodidae</taxon>
        <taxon>Rhipicephalinae</taxon>
        <taxon>Rhipicephalus</taxon>
        <taxon>Rhipicephalus</taxon>
    </lineage>
</organism>
<dbReference type="AlphaFoldDB" id="A0A9D4Q074"/>
<gene>
    <name evidence="1" type="ORF">HPB52_014111</name>
</gene>
<protein>
    <submittedName>
        <fullName evidence="1">Uncharacterized protein</fullName>
    </submittedName>
</protein>
<reference evidence="1" key="2">
    <citation type="submission" date="2021-09" db="EMBL/GenBank/DDBJ databases">
        <authorList>
            <person name="Jia N."/>
            <person name="Wang J."/>
            <person name="Shi W."/>
            <person name="Du L."/>
            <person name="Sun Y."/>
            <person name="Zhan W."/>
            <person name="Jiang J."/>
            <person name="Wang Q."/>
            <person name="Zhang B."/>
            <person name="Ji P."/>
            <person name="Sakyi L.B."/>
            <person name="Cui X."/>
            <person name="Yuan T."/>
            <person name="Jiang B."/>
            <person name="Yang W."/>
            <person name="Lam T.T.-Y."/>
            <person name="Chang Q."/>
            <person name="Ding S."/>
            <person name="Wang X."/>
            <person name="Zhu J."/>
            <person name="Ruan X."/>
            <person name="Zhao L."/>
            <person name="Wei J."/>
            <person name="Que T."/>
            <person name="Du C."/>
            <person name="Cheng J."/>
            <person name="Dai P."/>
            <person name="Han X."/>
            <person name="Huang E."/>
            <person name="Gao Y."/>
            <person name="Liu J."/>
            <person name="Shao H."/>
            <person name="Ye R."/>
            <person name="Li L."/>
            <person name="Wei W."/>
            <person name="Wang X."/>
            <person name="Wang C."/>
            <person name="Huo Q."/>
            <person name="Li W."/>
            <person name="Guo W."/>
            <person name="Chen H."/>
            <person name="Chen S."/>
            <person name="Zhou L."/>
            <person name="Zhou L."/>
            <person name="Ni X."/>
            <person name="Tian J."/>
            <person name="Zhou Y."/>
            <person name="Sheng Y."/>
            <person name="Liu T."/>
            <person name="Pan Y."/>
            <person name="Xia L."/>
            <person name="Li J."/>
            <person name="Zhao F."/>
            <person name="Cao W."/>
        </authorList>
    </citation>
    <scope>NUCLEOTIDE SEQUENCE</scope>
    <source>
        <strain evidence="1">Rsan-2018</strain>
        <tissue evidence="1">Larvae</tissue>
    </source>
</reference>
<keyword evidence="2" id="KW-1185">Reference proteome</keyword>
<reference evidence="1" key="1">
    <citation type="journal article" date="2020" name="Cell">
        <title>Large-Scale Comparative Analyses of Tick Genomes Elucidate Their Genetic Diversity and Vector Capacities.</title>
        <authorList>
            <consortium name="Tick Genome and Microbiome Consortium (TIGMIC)"/>
            <person name="Jia N."/>
            <person name="Wang J."/>
            <person name="Shi W."/>
            <person name="Du L."/>
            <person name="Sun Y."/>
            <person name="Zhan W."/>
            <person name="Jiang J.F."/>
            <person name="Wang Q."/>
            <person name="Zhang B."/>
            <person name="Ji P."/>
            <person name="Bell-Sakyi L."/>
            <person name="Cui X.M."/>
            <person name="Yuan T.T."/>
            <person name="Jiang B.G."/>
            <person name="Yang W.F."/>
            <person name="Lam T.T."/>
            <person name="Chang Q.C."/>
            <person name="Ding S.J."/>
            <person name="Wang X.J."/>
            <person name="Zhu J.G."/>
            <person name="Ruan X.D."/>
            <person name="Zhao L."/>
            <person name="Wei J.T."/>
            <person name="Ye R.Z."/>
            <person name="Que T.C."/>
            <person name="Du C.H."/>
            <person name="Zhou Y.H."/>
            <person name="Cheng J.X."/>
            <person name="Dai P.F."/>
            <person name="Guo W.B."/>
            <person name="Han X.H."/>
            <person name="Huang E.J."/>
            <person name="Li L.F."/>
            <person name="Wei W."/>
            <person name="Gao Y.C."/>
            <person name="Liu J.Z."/>
            <person name="Shao H.Z."/>
            <person name="Wang X."/>
            <person name="Wang C.C."/>
            <person name="Yang T.C."/>
            <person name="Huo Q.B."/>
            <person name="Li W."/>
            <person name="Chen H.Y."/>
            <person name="Chen S.E."/>
            <person name="Zhou L.G."/>
            <person name="Ni X.B."/>
            <person name="Tian J.H."/>
            <person name="Sheng Y."/>
            <person name="Liu T."/>
            <person name="Pan Y.S."/>
            <person name="Xia L.Y."/>
            <person name="Li J."/>
            <person name="Zhao F."/>
            <person name="Cao W.C."/>
        </authorList>
    </citation>
    <scope>NUCLEOTIDE SEQUENCE</scope>
    <source>
        <strain evidence="1">Rsan-2018</strain>
    </source>
</reference>
<sequence>MAWSPYHEDIPVPVRRREPKFVPYEPYKAAVTPVREMDTRCRTRLAALEIPFPLHHPPGGGEEPPLLAVVREVPEGTPPSFLPGGPSNSGCCTKHTSALRICRSSCGSRSRWVAGHFCC</sequence>
<dbReference type="VEuPathDB" id="VectorBase:RSAN_037338"/>
<dbReference type="EMBL" id="JABSTV010001249">
    <property type="protein sequence ID" value="KAH7962059.1"/>
    <property type="molecule type" value="Genomic_DNA"/>
</dbReference>